<reference evidence="4" key="6">
    <citation type="submission" date="2011-05" db="EMBL/GenBank/DDBJ databases">
        <title>Complete sequence of Collimonas fungivorans Ter331.</title>
        <authorList>
            <person name="Leveau J.H."/>
        </authorList>
    </citation>
    <scope>NUCLEOTIDE SEQUENCE [LARGE SCALE GENOMIC DNA]</scope>
    <source>
        <strain evidence="4">Ter331</strain>
    </source>
</reference>
<evidence type="ECO:0000313" key="3">
    <source>
        <dbReference type="EMBL" id="AEK61958.1"/>
    </source>
</evidence>
<reference evidence="3 4" key="4">
    <citation type="journal article" date="2010" name="Environ. Microbiol.">
        <title>The bacterial genus Collimonas: mycophagy, weathering and other adaptive solutions to life in oligotrophic soil environments.</title>
        <authorList>
            <person name="Leveau J.H."/>
            <person name="Uroz S."/>
            <person name="de Boer W."/>
        </authorList>
    </citation>
    <scope>NUCLEOTIDE SEQUENCE [LARGE SCALE GENOMIC DNA]</scope>
    <source>
        <strain evidence="3 4">Ter331</strain>
    </source>
</reference>
<dbReference type="KEGG" id="cfu:CFU_2128"/>
<evidence type="ECO:0000313" key="4">
    <source>
        <dbReference type="Proteomes" id="UP000008392"/>
    </source>
</evidence>
<reference evidence="3 4" key="1">
    <citation type="journal article" date="2004" name="Environ. Microbiol.">
        <title>Phylogeny-function analysis of (meta)genomic libraries: screening for expression of ribosomal RNA genes by large-insert library fluorescent in situ hybridization (LIL-FISH).</title>
        <authorList>
            <person name="Leveau J.H."/>
            <person name="Gerards S."/>
            <person name="de Boer W."/>
            <person name="van Veen J.A."/>
        </authorList>
    </citation>
    <scope>NUCLEOTIDE SEQUENCE [LARGE SCALE GENOMIC DNA]</scope>
    <source>
        <strain evidence="3 4">Ter331</strain>
    </source>
</reference>
<dbReference type="eggNOG" id="COG3055">
    <property type="taxonomic scope" value="Bacteria"/>
</dbReference>
<dbReference type="HOGENOM" id="CLU_466104_0_0_4"/>
<gene>
    <name evidence="3" type="ordered locus">CFU_2128</name>
</gene>
<dbReference type="STRING" id="1005048.CFU_2128"/>
<organism evidence="3 4">
    <name type="scientific">Collimonas fungivorans (strain Ter331)</name>
    <dbReference type="NCBI Taxonomy" id="1005048"/>
    <lineage>
        <taxon>Bacteria</taxon>
        <taxon>Pseudomonadati</taxon>
        <taxon>Pseudomonadota</taxon>
        <taxon>Betaproteobacteria</taxon>
        <taxon>Burkholderiales</taxon>
        <taxon>Oxalobacteraceae</taxon>
        <taxon>Collimonas</taxon>
    </lineage>
</organism>
<name>G0AGV3_COLFT</name>
<evidence type="ECO:0000256" key="1">
    <source>
        <dbReference type="SAM" id="MobiDB-lite"/>
    </source>
</evidence>
<reference evidence="3 4" key="3">
    <citation type="journal article" date="2008" name="FEMS Microbiol. Ecol.">
        <title>Identification and characterization of genes underlying chitinolysis in Collimonas fungivorans Ter331.</title>
        <authorList>
            <person name="Fritsche K."/>
            <person name="de Boer W."/>
            <person name="Gerards S."/>
            <person name="van den Berg M."/>
            <person name="van Veen J.A."/>
            <person name="Leveau J.H."/>
        </authorList>
    </citation>
    <scope>NUCLEOTIDE SEQUENCE [LARGE SCALE GENOMIC DNA]</scope>
    <source>
        <strain evidence="3 4">Ter331</strain>
    </source>
</reference>
<sequence>MEKKMNRNFSGLALILSFACFTSSLAVGATVTRQIPSSGTVKIPATTVGVDGLSSPETSPVFSNAPDLADGPTAAGTAGLTGKSGTQSTTSVLARVAKFKINRSIARTQGKGQWTEAVGREAPDRRVQASFDGENSRNQRLASNGNQFSIEPPDQGLCAGNGYVMESLNDVMKVYNRKGVALSGDIALNAFYGYAPAINRQVTPRVFGPSITDPACYFDPDVRRWFHLVLTLDTDPATGAQTGTNHLDLAVSSSADPLGSWTVYKIAVQDDGTQGTPQHANCPCLGDYPHIGADAHGIYLTTNEFPFSGGFNSAQIYAISKKALISGSTSIQVVQLDTADYLLEGNPGFTVWPAVSPAGDFERSNRGTEYLLSSVAVFSNSGNDNRLRVWAIGNTRSLNDAAPALTLLHNVVSVDSYGVPPAIPQKAGSAPLRDCLNDRSMATPAGVGCWNYLTSVLPAVPETLADLDPNDSRMQQVFFTGDRLYGALDTVVNVAGQEQTGIAYYVLNPAVSAGQVGASVTKQGQVALAGNSVTRPAIAALPNGKGVIGFTVAGADHYPSAGYIHFSRDRGHRGETVKIIANGLGPDDEFGAYNAFGTPRSRWGDYGAAAVDGNDIWLGSEYIAHGCTLAQYASLADPVAQFSCNGSRVALTNWATRISRVTP</sequence>
<feature type="chain" id="PRO_5003396808" evidence="2">
    <location>
        <begin position="29"/>
        <end position="663"/>
    </location>
</feature>
<keyword evidence="4" id="KW-1185">Reference proteome</keyword>
<dbReference type="PROSITE" id="PS51257">
    <property type="entry name" value="PROKAR_LIPOPROTEIN"/>
    <property type="match status" value="1"/>
</dbReference>
<evidence type="ECO:0000256" key="2">
    <source>
        <dbReference type="SAM" id="SignalP"/>
    </source>
</evidence>
<proteinExistence type="predicted"/>
<dbReference type="EMBL" id="CP002745">
    <property type="protein sequence ID" value="AEK61958.1"/>
    <property type="molecule type" value="Genomic_DNA"/>
</dbReference>
<keyword evidence="2" id="KW-0732">Signal</keyword>
<reference evidence="3 4" key="5">
    <citation type="journal article" date="2011" name="ISME J.">
        <title>Dual transcriptional profiling of a bacterial/fungal confrontation: Collimonas fungivorans versus Aspergillus niger.</title>
        <authorList>
            <person name="Mela F."/>
            <person name="Fritsche K."/>
            <person name="de Boer W."/>
            <person name="van Veen J.A."/>
            <person name="de Graaff L.H."/>
            <person name="van den Berg M."/>
            <person name="Leveau J.H."/>
        </authorList>
    </citation>
    <scope>NUCLEOTIDE SEQUENCE [LARGE SCALE GENOMIC DNA]</scope>
    <source>
        <strain evidence="3 4">Ter331</strain>
    </source>
</reference>
<feature type="region of interest" description="Disordered" evidence="1">
    <location>
        <begin position="63"/>
        <end position="86"/>
    </location>
</feature>
<accession>G0AGV3</accession>
<dbReference type="Proteomes" id="UP000008392">
    <property type="component" value="Chromosome"/>
</dbReference>
<dbReference type="AlphaFoldDB" id="G0AGV3"/>
<feature type="compositionally biased region" description="Low complexity" evidence="1">
    <location>
        <begin position="69"/>
        <end position="86"/>
    </location>
</feature>
<protein>
    <submittedName>
        <fullName evidence="3">Uncharacterized protein</fullName>
    </submittedName>
</protein>
<feature type="signal peptide" evidence="2">
    <location>
        <begin position="1"/>
        <end position="28"/>
    </location>
</feature>
<reference evidence="3 4" key="2">
    <citation type="journal article" date="2006" name="J. Microbiol. Methods">
        <title>Genomic flank-sequencing of plasposon insertion sites for rapid identification of functional genes.</title>
        <authorList>
            <person name="Leveau J.H."/>
            <person name="Gerards S."/>
            <person name="Fritsche K."/>
            <person name="Zondag G."/>
            <person name="van Veen J.A."/>
        </authorList>
    </citation>
    <scope>NUCLEOTIDE SEQUENCE [LARGE SCALE GENOMIC DNA]</scope>
    <source>
        <strain evidence="3 4">Ter331</strain>
    </source>
</reference>